<dbReference type="Pfam" id="PF12796">
    <property type="entry name" value="Ank_2"/>
    <property type="match status" value="1"/>
</dbReference>
<evidence type="ECO:0000256" key="1">
    <source>
        <dbReference type="PROSITE-ProRule" id="PRU00023"/>
    </source>
</evidence>
<evidence type="ECO:0000313" key="2">
    <source>
        <dbReference type="EMBL" id="ORX61255.1"/>
    </source>
</evidence>
<dbReference type="InterPro" id="IPR036770">
    <property type="entry name" value="Ankyrin_rpt-contain_sf"/>
</dbReference>
<keyword evidence="3" id="KW-1185">Reference proteome</keyword>
<dbReference type="SMART" id="SM00248">
    <property type="entry name" value="ANK"/>
    <property type="match status" value="3"/>
</dbReference>
<protein>
    <submittedName>
        <fullName evidence="2">Ankyrin</fullName>
    </submittedName>
</protein>
<feature type="non-terminal residue" evidence="2">
    <location>
        <position position="120"/>
    </location>
</feature>
<comment type="caution">
    <text evidence="2">The sequence shown here is derived from an EMBL/GenBank/DDBJ whole genome shotgun (WGS) entry which is preliminary data.</text>
</comment>
<evidence type="ECO:0000313" key="3">
    <source>
        <dbReference type="Proteomes" id="UP000193719"/>
    </source>
</evidence>
<dbReference type="Gene3D" id="1.25.40.20">
    <property type="entry name" value="Ankyrin repeat-containing domain"/>
    <property type="match status" value="1"/>
</dbReference>
<feature type="repeat" description="ANK" evidence="1">
    <location>
        <begin position="84"/>
        <end position="116"/>
    </location>
</feature>
<dbReference type="EMBL" id="MCFH01000001">
    <property type="protein sequence ID" value="ORX61255.1"/>
    <property type="molecule type" value="Genomic_DNA"/>
</dbReference>
<dbReference type="InterPro" id="IPR002110">
    <property type="entry name" value="Ankyrin_rpt"/>
</dbReference>
<dbReference type="PANTHER" id="PTHR24118:SF99">
    <property type="entry name" value="POTE ANKYRIN DOMAIN FAMILY MEMBER 3C-RELATED"/>
    <property type="match status" value="1"/>
</dbReference>
<organism evidence="2 3">
    <name type="scientific">Piromyces finnis</name>
    <dbReference type="NCBI Taxonomy" id="1754191"/>
    <lineage>
        <taxon>Eukaryota</taxon>
        <taxon>Fungi</taxon>
        <taxon>Fungi incertae sedis</taxon>
        <taxon>Chytridiomycota</taxon>
        <taxon>Chytridiomycota incertae sedis</taxon>
        <taxon>Neocallimastigomycetes</taxon>
        <taxon>Neocallimastigales</taxon>
        <taxon>Neocallimastigaceae</taxon>
        <taxon>Piromyces</taxon>
    </lineage>
</organism>
<reference evidence="2 3" key="1">
    <citation type="submission" date="2016-08" db="EMBL/GenBank/DDBJ databases">
        <title>Genomes of anaerobic fungi encode conserved fungal cellulosomes for biomass hydrolysis.</title>
        <authorList>
            <consortium name="DOE Joint Genome Institute"/>
            <person name="Haitjema C.H."/>
            <person name="Gilmore S.P."/>
            <person name="Henske J.K."/>
            <person name="Solomon K.V."/>
            <person name="De Groot R."/>
            <person name="Kuo A."/>
            <person name="Mondo S.J."/>
            <person name="Salamov A.A."/>
            <person name="Labutti K."/>
            <person name="Zhao Z."/>
            <person name="Chiniquy J."/>
            <person name="Barry K."/>
            <person name="Brewer H.M."/>
            <person name="Purvine S.O."/>
            <person name="Wright A.T."/>
            <person name="Boxma B."/>
            <person name="Van Alen T."/>
            <person name="Hackstein J.H."/>
            <person name="Baker S.E."/>
            <person name="Grigoriev I.V."/>
            <person name="O'Malley M.A."/>
        </authorList>
    </citation>
    <scope>NUCLEOTIDE SEQUENCE [LARGE SCALE GENOMIC DNA]</scope>
    <source>
        <strain evidence="3">finn</strain>
    </source>
</reference>
<sequence length="120" mass="13970">FEHSTFDYSYLDDYGNSLLNHCIIKNEDEVCYFLKYMNDEIVSQINNKKEASLIIASKFGKSQIIENLLTYPYIRKNINHTDCHGNTALFYAVQLRDKETIELLLKHGDNPYIPNNEGNT</sequence>
<reference evidence="2 3" key="2">
    <citation type="submission" date="2016-08" db="EMBL/GenBank/DDBJ databases">
        <title>Pervasive Adenine N6-methylation of Active Genes in Fungi.</title>
        <authorList>
            <consortium name="DOE Joint Genome Institute"/>
            <person name="Mondo S.J."/>
            <person name="Dannebaum R.O."/>
            <person name="Kuo R.C."/>
            <person name="Labutti K."/>
            <person name="Haridas S."/>
            <person name="Kuo A."/>
            <person name="Salamov A."/>
            <person name="Ahrendt S.R."/>
            <person name="Lipzen A."/>
            <person name="Sullivan W."/>
            <person name="Andreopoulos W.B."/>
            <person name="Clum A."/>
            <person name="Lindquist E."/>
            <person name="Daum C."/>
            <person name="Ramamoorthy G.K."/>
            <person name="Gryganskyi A."/>
            <person name="Culley D."/>
            <person name="Magnuson J.K."/>
            <person name="James T.Y."/>
            <person name="O'Malley M.A."/>
            <person name="Stajich J.E."/>
            <person name="Spatafora J.W."/>
            <person name="Visel A."/>
            <person name="Grigoriev I.V."/>
        </authorList>
    </citation>
    <scope>NUCLEOTIDE SEQUENCE [LARGE SCALE GENOMIC DNA]</scope>
    <source>
        <strain evidence="3">finn</strain>
    </source>
</reference>
<name>A0A1Y1VPA9_9FUNG</name>
<dbReference type="AlphaFoldDB" id="A0A1Y1VPA9"/>
<dbReference type="OrthoDB" id="20052at2759"/>
<dbReference type="SUPFAM" id="SSF48403">
    <property type="entry name" value="Ankyrin repeat"/>
    <property type="match status" value="1"/>
</dbReference>
<dbReference type="PANTHER" id="PTHR24118">
    <property type="entry name" value="POTE ANKYRIN DOMAIN"/>
    <property type="match status" value="1"/>
</dbReference>
<feature type="non-terminal residue" evidence="2">
    <location>
        <position position="1"/>
    </location>
</feature>
<keyword evidence="1" id="KW-0040">ANK repeat</keyword>
<dbReference type="PROSITE" id="PS50297">
    <property type="entry name" value="ANK_REP_REGION"/>
    <property type="match status" value="1"/>
</dbReference>
<proteinExistence type="predicted"/>
<dbReference type="Proteomes" id="UP000193719">
    <property type="component" value="Unassembled WGS sequence"/>
</dbReference>
<dbReference type="PROSITE" id="PS50088">
    <property type="entry name" value="ANK_REPEAT"/>
    <property type="match status" value="1"/>
</dbReference>
<accession>A0A1Y1VPA9</accession>
<gene>
    <name evidence="2" type="ORF">BCR36DRAFT_263207</name>
</gene>